<proteinExistence type="predicted"/>
<dbReference type="Proteomes" id="UP000199229">
    <property type="component" value="Unassembled WGS sequence"/>
</dbReference>
<name>A0A1I2UQA9_9HYPH</name>
<sequence>MATDLSLANSYAHSLSLSLMVPVTVFRSDVGYAVVTSDEFEGDPASVVTEFDPYEA</sequence>
<gene>
    <name evidence="1" type="ORF">SAMN05192565_11198</name>
</gene>
<accession>A0A1I2UQA9</accession>
<protein>
    <submittedName>
        <fullName evidence="1">Uncharacterized protein</fullName>
    </submittedName>
</protein>
<keyword evidence="2" id="KW-1185">Reference proteome</keyword>
<dbReference type="STRING" id="582675.SAMN05192565_11198"/>
<dbReference type="AlphaFoldDB" id="A0A1I2UQA9"/>
<dbReference type="EMBL" id="FOPM01000011">
    <property type="protein sequence ID" value="SFG79375.1"/>
    <property type="molecule type" value="Genomic_DNA"/>
</dbReference>
<evidence type="ECO:0000313" key="2">
    <source>
        <dbReference type="Proteomes" id="UP000199229"/>
    </source>
</evidence>
<organism evidence="1 2">
    <name type="scientific">Methylobacterium gossipiicola</name>
    <dbReference type="NCBI Taxonomy" id="582675"/>
    <lineage>
        <taxon>Bacteria</taxon>
        <taxon>Pseudomonadati</taxon>
        <taxon>Pseudomonadota</taxon>
        <taxon>Alphaproteobacteria</taxon>
        <taxon>Hyphomicrobiales</taxon>
        <taxon>Methylobacteriaceae</taxon>
        <taxon>Methylobacterium</taxon>
    </lineage>
</organism>
<dbReference type="RefSeq" id="WP_177232396.1">
    <property type="nucleotide sequence ID" value="NZ_FOPM01000011.1"/>
</dbReference>
<evidence type="ECO:0000313" key="1">
    <source>
        <dbReference type="EMBL" id="SFG79375.1"/>
    </source>
</evidence>
<reference evidence="2" key="1">
    <citation type="submission" date="2016-10" db="EMBL/GenBank/DDBJ databases">
        <authorList>
            <person name="Varghese N."/>
            <person name="Submissions S."/>
        </authorList>
    </citation>
    <scope>NUCLEOTIDE SEQUENCE [LARGE SCALE GENOMIC DNA]</scope>
    <source>
        <strain evidence="2">Gh-105</strain>
    </source>
</reference>